<sequence>MNAGNPMRLALSHYLRTLRERDEFDRLLPELLAQMGYVPLVKPKAGVRQFGVDFPAAGRSATDSVDELLLFVIKQGDIGRRTWTGDPNAVRESMDEIIDVWLASHVPPEYKDHRKVIVVATTGDLGQEVQPNWAGFATRHPQLRFEFWGADKVADLVEAHLLNEHLFDGQDRADLRKALVMGADSDYRFDHLCRLMLRQLGIAPDGQLTESGGQQAVPALLKALRRVHLAALVCSHWVDGEGERRQALWVMERTLLWCFHRAVLQSLQERQEIQEVIREIWRSYLQAASRYYDAVAAHLRVKDGLSGYTREGAEYSVLLLEQVGLLASIGLSAALMEPGQDDAWRARAGEFSNALAALLRNHEAAASPRLDSQVIDICLALVLFLQTGQHDLARWWTTDITGRLKFAFIYGRMFPVGTDSFDDLVELDVRGSDEFKGLMRLHSWLLATMGSWCVMLGQDEAYEELAECHATAFPDVGSQLWHPTAGWATKWYFEPAHQGSGSTEAPYALAASAQALRDRIAQFNATGRLRWEEDSPALAVGLWPLDFIACRHFRTPVPASMWYHLSDAPTPTEADASEEAPTSP</sequence>
<evidence type="ECO:0000313" key="1">
    <source>
        <dbReference type="EMBL" id="BDI05113.1"/>
    </source>
</evidence>
<proteinExistence type="predicted"/>
<evidence type="ECO:0000313" key="2">
    <source>
        <dbReference type="Proteomes" id="UP001057498"/>
    </source>
</evidence>
<keyword evidence="2" id="KW-1185">Reference proteome</keyword>
<protein>
    <submittedName>
        <fullName evidence="1">Uncharacterized protein</fullName>
    </submittedName>
</protein>
<organism evidence="1 2">
    <name type="scientific">Sphaerotilus microaerophilus</name>
    <dbReference type="NCBI Taxonomy" id="2914710"/>
    <lineage>
        <taxon>Bacteria</taxon>
        <taxon>Pseudomonadati</taxon>
        <taxon>Pseudomonadota</taxon>
        <taxon>Betaproteobacteria</taxon>
        <taxon>Burkholderiales</taxon>
        <taxon>Sphaerotilaceae</taxon>
        <taxon>Sphaerotilus</taxon>
    </lineage>
</organism>
<dbReference type="Proteomes" id="UP001057498">
    <property type="component" value="Chromosome"/>
</dbReference>
<dbReference type="EMBL" id="AP025730">
    <property type="protein sequence ID" value="BDI05113.1"/>
    <property type="molecule type" value="Genomic_DNA"/>
</dbReference>
<accession>A0ABM7YL03</accession>
<dbReference type="RefSeq" id="WP_251973174.1">
    <property type="nucleotide sequence ID" value="NZ_AP025730.1"/>
</dbReference>
<name>A0ABM7YL03_9BURK</name>
<reference evidence="1" key="1">
    <citation type="submission" date="2022-04" db="EMBL/GenBank/DDBJ databases">
        <title>Whole genome sequence of Sphaerotilus sp. FB-5.</title>
        <authorList>
            <person name="Takeda M."/>
            <person name="Narihara S."/>
            <person name="Akimoto M."/>
            <person name="Akimoto R."/>
            <person name="Nishiyashiki S."/>
            <person name="Murakami T."/>
        </authorList>
    </citation>
    <scope>NUCLEOTIDE SEQUENCE</scope>
    <source>
        <strain evidence="1">FB-5</strain>
    </source>
</reference>
<gene>
    <name evidence="1" type="ORF">CATMQ487_20830</name>
</gene>